<dbReference type="InParanoid" id="M3XNM6"/>
<proteinExistence type="predicted"/>
<feature type="region of interest" description="Disordered" evidence="1">
    <location>
        <begin position="49"/>
        <end position="98"/>
    </location>
</feature>
<dbReference type="HOGENOM" id="CLU_2078430_0_0_1"/>
<dbReference type="EMBL" id="AEYP01034938">
    <property type="status" value="NOT_ANNOTATED_CDS"/>
    <property type="molecule type" value="Genomic_DNA"/>
</dbReference>
<accession>M3XNM6</accession>
<organism evidence="2">
    <name type="scientific">Mustela putorius furo</name>
    <name type="common">European domestic ferret</name>
    <name type="synonym">Mustela furo</name>
    <dbReference type="NCBI Taxonomy" id="9669"/>
    <lineage>
        <taxon>Eukaryota</taxon>
        <taxon>Metazoa</taxon>
        <taxon>Chordata</taxon>
        <taxon>Craniata</taxon>
        <taxon>Vertebrata</taxon>
        <taxon>Euteleostomi</taxon>
        <taxon>Mammalia</taxon>
        <taxon>Eutheria</taxon>
        <taxon>Laurasiatheria</taxon>
        <taxon>Carnivora</taxon>
        <taxon>Caniformia</taxon>
        <taxon>Musteloidea</taxon>
        <taxon>Mustelidae</taxon>
        <taxon>Mustelinae</taxon>
        <taxon>Mustela</taxon>
    </lineage>
</organism>
<dbReference type="Ensembl" id="ENSMPUT00000000688.1">
    <property type="protein sequence ID" value="ENSMPUP00000000676.1"/>
    <property type="gene ID" value="ENSMPUG00000000678.1"/>
</dbReference>
<dbReference type="AlphaFoldDB" id="M3XNM6"/>
<feature type="compositionally biased region" description="Basic residues" evidence="1">
    <location>
        <begin position="1"/>
        <end position="14"/>
    </location>
</feature>
<name>M3XNM6_MUSPF</name>
<protein>
    <submittedName>
        <fullName evidence="2">Uncharacterized protein</fullName>
    </submittedName>
</protein>
<evidence type="ECO:0000313" key="2">
    <source>
        <dbReference type="Ensembl" id="ENSMPUP00000000676.1"/>
    </source>
</evidence>
<feature type="region of interest" description="Disordered" evidence="1">
    <location>
        <begin position="1"/>
        <end position="24"/>
    </location>
</feature>
<reference evidence="2" key="1">
    <citation type="submission" date="2024-06" db="UniProtKB">
        <authorList>
            <consortium name="Ensembl"/>
        </authorList>
    </citation>
    <scope>IDENTIFICATION</scope>
</reference>
<sequence length="118" mass="13373">EKDRKIHPKTKKISKGANQNFQKSPGQSSVFLSFYLISAFLVQGCLHSTRQGEKRQTSNLQGKKAKRKERCDEKSKRQASLELEQEGPRAVPTRTYWQEGTPSRGSIIVAQQVLPCWG</sequence>
<evidence type="ECO:0000256" key="1">
    <source>
        <dbReference type="SAM" id="MobiDB-lite"/>
    </source>
</evidence>